<dbReference type="OrthoDB" id="9791073at2"/>
<name>A0A3D9HEX3_9PROT</name>
<evidence type="ECO:0000313" key="1">
    <source>
        <dbReference type="EMBL" id="RED48029.1"/>
    </source>
</evidence>
<proteinExistence type="predicted"/>
<dbReference type="SUPFAM" id="SSF56784">
    <property type="entry name" value="HAD-like"/>
    <property type="match status" value="1"/>
</dbReference>
<dbReference type="PANTHER" id="PTHR19288:SF90">
    <property type="entry name" value="OS08G0542600 PROTEIN"/>
    <property type="match status" value="1"/>
</dbReference>
<comment type="caution">
    <text evidence="1">The sequence shown here is derived from an EMBL/GenBank/DDBJ whole genome shotgun (WGS) entry which is preliminary data.</text>
</comment>
<dbReference type="EMBL" id="QRDW01000008">
    <property type="protein sequence ID" value="RED48029.1"/>
    <property type="molecule type" value="Genomic_DNA"/>
</dbReference>
<dbReference type="InterPro" id="IPR036412">
    <property type="entry name" value="HAD-like_sf"/>
</dbReference>
<dbReference type="AlphaFoldDB" id="A0A3D9HEX3"/>
<dbReference type="Pfam" id="PF13242">
    <property type="entry name" value="Hydrolase_like"/>
    <property type="match status" value="1"/>
</dbReference>
<dbReference type="PANTHER" id="PTHR19288">
    <property type="entry name" value="4-NITROPHENYLPHOSPHATASE-RELATED"/>
    <property type="match status" value="1"/>
</dbReference>
<dbReference type="InterPro" id="IPR006356">
    <property type="entry name" value="HAD-SF_hydro_IIA_hyp3"/>
</dbReference>
<dbReference type="Proteomes" id="UP000256845">
    <property type="component" value="Unassembled WGS sequence"/>
</dbReference>
<dbReference type="GO" id="GO:0016791">
    <property type="term" value="F:phosphatase activity"/>
    <property type="evidence" value="ECO:0007669"/>
    <property type="project" value="TreeGrafter"/>
</dbReference>
<protein>
    <submittedName>
        <fullName evidence="1">HAD superfamily hydrolase (TIGR01459 family)</fullName>
    </submittedName>
</protein>
<dbReference type="Pfam" id="PF13344">
    <property type="entry name" value="Hydrolase_6"/>
    <property type="match status" value="1"/>
</dbReference>
<gene>
    <name evidence="1" type="ORF">DFP90_10846</name>
</gene>
<organism evidence="1 2">
    <name type="scientific">Aestuariispira insulae</name>
    <dbReference type="NCBI Taxonomy" id="1461337"/>
    <lineage>
        <taxon>Bacteria</taxon>
        <taxon>Pseudomonadati</taxon>
        <taxon>Pseudomonadota</taxon>
        <taxon>Alphaproteobacteria</taxon>
        <taxon>Rhodospirillales</taxon>
        <taxon>Kiloniellaceae</taxon>
        <taxon>Aestuariispira</taxon>
    </lineage>
</organism>
<dbReference type="GO" id="GO:0005737">
    <property type="term" value="C:cytoplasm"/>
    <property type="evidence" value="ECO:0007669"/>
    <property type="project" value="TreeGrafter"/>
</dbReference>
<dbReference type="InterPro" id="IPR006357">
    <property type="entry name" value="HAD-SF_hydro_IIA"/>
</dbReference>
<evidence type="ECO:0000313" key="2">
    <source>
        <dbReference type="Proteomes" id="UP000256845"/>
    </source>
</evidence>
<dbReference type="NCBIfam" id="TIGR01459">
    <property type="entry name" value="HAD-SF-IIA-hyp4"/>
    <property type="match status" value="1"/>
</dbReference>
<dbReference type="InterPro" id="IPR023214">
    <property type="entry name" value="HAD_sf"/>
</dbReference>
<reference evidence="1 2" key="1">
    <citation type="submission" date="2018-07" db="EMBL/GenBank/DDBJ databases">
        <title>Genomic Encyclopedia of Type Strains, Phase III (KMG-III): the genomes of soil and plant-associated and newly described type strains.</title>
        <authorList>
            <person name="Whitman W."/>
        </authorList>
    </citation>
    <scope>NUCLEOTIDE SEQUENCE [LARGE SCALE GENOMIC DNA]</scope>
    <source>
        <strain evidence="1 2">CECT 8488</strain>
    </source>
</reference>
<keyword evidence="1" id="KW-0378">Hydrolase</keyword>
<keyword evidence="2" id="KW-1185">Reference proteome</keyword>
<dbReference type="Gene3D" id="3.40.50.1000">
    <property type="entry name" value="HAD superfamily/HAD-like"/>
    <property type="match status" value="2"/>
</dbReference>
<accession>A0A3D9HEX3</accession>
<dbReference type="NCBIfam" id="TIGR01460">
    <property type="entry name" value="HAD-SF-IIA"/>
    <property type="match status" value="1"/>
</dbReference>
<dbReference type="RefSeq" id="WP_115937659.1">
    <property type="nucleotide sequence ID" value="NZ_QRDW01000008.1"/>
</dbReference>
<sequence length="284" mass="31238">MSTNLVSGLSEIVDDYDLFLIDQWGVIHNGETAHDGALEALAKLHEANKRVIILSNSGKRVEDSFARMERMGVKPDYYDHVVTSGEMVHRNFLEPKDPFYAALGKNYVIFSWNDDSNAVTDGSDKQKVDDIDDADFILCTGTDQGDLDFYRPILEKAVTRNLPLICANPDLVSVAPDGTLNMCPGMVAKTYEEMGGPVRWHGKPQKETYDHCKALAPDCTRILGIGDSLRHDIKGANDAGGDGLFVCGGIHADEVGNPPNEVALANLFDIYAITPKYSVARFVW</sequence>